<name>A0A6A6WAV8_9PEZI</name>
<dbReference type="SMART" id="SM00066">
    <property type="entry name" value="GAL4"/>
    <property type="match status" value="1"/>
</dbReference>
<keyword evidence="6" id="KW-0539">Nucleus</keyword>
<dbReference type="InterPro" id="IPR051430">
    <property type="entry name" value="Fungal_TF_Env_Response"/>
</dbReference>
<dbReference type="SUPFAM" id="SSF57701">
    <property type="entry name" value="Zn2/Cys6 DNA-binding domain"/>
    <property type="match status" value="1"/>
</dbReference>
<dbReference type="PROSITE" id="PS50048">
    <property type="entry name" value="ZN2_CY6_FUNGAL_2"/>
    <property type="match status" value="1"/>
</dbReference>
<dbReference type="GO" id="GO:0005634">
    <property type="term" value="C:nucleus"/>
    <property type="evidence" value="ECO:0007669"/>
    <property type="project" value="TreeGrafter"/>
</dbReference>
<keyword evidence="3" id="KW-0805">Transcription regulation</keyword>
<dbReference type="GO" id="GO:0000978">
    <property type="term" value="F:RNA polymerase II cis-regulatory region sequence-specific DNA binding"/>
    <property type="evidence" value="ECO:0007669"/>
    <property type="project" value="TreeGrafter"/>
</dbReference>
<evidence type="ECO:0000256" key="1">
    <source>
        <dbReference type="ARBA" id="ARBA00022723"/>
    </source>
</evidence>
<evidence type="ECO:0000259" key="8">
    <source>
        <dbReference type="PROSITE" id="PS50048"/>
    </source>
</evidence>
<proteinExistence type="predicted"/>
<protein>
    <recommendedName>
        <fullName evidence="8">Zn(2)-C6 fungal-type domain-containing protein</fullName>
    </recommendedName>
</protein>
<dbReference type="CDD" id="cd12148">
    <property type="entry name" value="fungal_TF_MHR"/>
    <property type="match status" value="1"/>
</dbReference>
<keyword evidence="2" id="KW-0862">Zinc</keyword>
<dbReference type="GO" id="GO:0008270">
    <property type="term" value="F:zinc ion binding"/>
    <property type="evidence" value="ECO:0007669"/>
    <property type="project" value="InterPro"/>
</dbReference>
<dbReference type="AlphaFoldDB" id="A0A6A6WAV8"/>
<keyword evidence="10" id="KW-1185">Reference proteome</keyword>
<feature type="region of interest" description="Disordered" evidence="7">
    <location>
        <begin position="639"/>
        <end position="669"/>
    </location>
</feature>
<feature type="compositionally biased region" description="Polar residues" evidence="7">
    <location>
        <begin position="399"/>
        <end position="410"/>
    </location>
</feature>
<dbReference type="OrthoDB" id="4236860at2759"/>
<evidence type="ECO:0000256" key="7">
    <source>
        <dbReference type="SAM" id="MobiDB-lite"/>
    </source>
</evidence>
<evidence type="ECO:0000256" key="3">
    <source>
        <dbReference type="ARBA" id="ARBA00023015"/>
    </source>
</evidence>
<dbReference type="GeneID" id="54481872"/>
<dbReference type="InterPro" id="IPR036864">
    <property type="entry name" value="Zn2-C6_fun-type_DNA-bd_sf"/>
</dbReference>
<dbReference type="Gene3D" id="4.10.240.10">
    <property type="entry name" value="Zn(2)-C6 fungal-type DNA-binding domain"/>
    <property type="match status" value="1"/>
</dbReference>
<evidence type="ECO:0000256" key="2">
    <source>
        <dbReference type="ARBA" id="ARBA00022833"/>
    </source>
</evidence>
<sequence>MMEDQPSRKRRRKIWSCSQCRKQKLSCDRKQPVCGRCIKTGRPDKCLYVEEAPRKTVSASAPGDSELDWLARVPNVRSSQEAPSNGTNSILPRLGAVENGATKEAQRKPLDIHPTNKVVPEFGIDDRDASQTLCVNRHNTIFRGSSFRTRFYGRTHSGCMVESIPGLLAFARDAFKAFPVLDHVRRDALSLNALAQYDHNMHSSVASLDLRALLPKKDETDRLVQSYLDTFDHVYHVIHLPTFESEYATLWQTEQEAGIQVVVTTLIIIAIAKHLRVSATNGSDHTTKPARTEAATILEACERWVQARSSRFVTMNDFQIGFLLLWAQQLHGRKCKRTWANAGRFLRICMCAGLHRDPSRLAESESTVEMEMRRRIWAAAAEFELQAAFEHGMSPIPWTGQSDVSAPSNNSDDELRRPREVYTKSSYLAIAGESLSLRHRLGTLLNDIHHENDYDQARQVTEELQAHIRAIPSSSVRIHALLSIQLYQYMLVVHEQQLKHRASPMAVMTSRHVMIDAARKVMDCHKAVVLKGDYIVELMMHDHVRAALSACLVYFVDPTADSILNAAIEEHAMSVVTDALQMVNEKVINSEGDERHLWLIGVAQGLMKADKSAEKRQLFLKDAVDLLISAKQRIDEAPSKERRLLPVTTQDEVPGPSSDANTASNGAHDAFPDMDFADIPCTGDFENWMFEDWGFDLAPVPF</sequence>
<evidence type="ECO:0000313" key="9">
    <source>
        <dbReference type="EMBL" id="KAF2758966.1"/>
    </source>
</evidence>
<dbReference type="RefSeq" id="XP_033601417.1">
    <property type="nucleotide sequence ID" value="XM_033740818.1"/>
</dbReference>
<feature type="region of interest" description="Disordered" evidence="7">
    <location>
        <begin position="398"/>
        <end position="417"/>
    </location>
</feature>
<dbReference type="Proteomes" id="UP000799437">
    <property type="component" value="Unassembled WGS sequence"/>
</dbReference>
<evidence type="ECO:0000256" key="4">
    <source>
        <dbReference type="ARBA" id="ARBA00023125"/>
    </source>
</evidence>
<accession>A0A6A6WAV8</accession>
<keyword evidence="4" id="KW-0238">DNA-binding</keyword>
<evidence type="ECO:0000256" key="6">
    <source>
        <dbReference type="ARBA" id="ARBA00023242"/>
    </source>
</evidence>
<dbReference type="Pfam" id="PF00172">
    <property type="entry name" value="Zn_clus"/>
    <property type="match status" value="1"/>
</dbReference>
<dbReference type="EMBL" id="ML996570">
    <property type="protein sequence ID" value="KAF2758966.1"/>
    <property type="molecule type" value="Genomic_DNA"/>
</dbReference>
<feature type="domain" description="Zn(2)-C6 fungal-type" evidence="8">
    <location>
        <begin position="16"/>
        <end position="48"/>
    </location>
</feature>
<dbReference type="CDD" id="cd00067">
    <property type="entry name" value="GAL4"/>
    <property type="match status" value="1"/>
</dbReference>
<dbReference type="PANTHER" id="PTHR31944:SF131">
    <property type="entry name" value="HEME-RESPONSIVE ZINC FINGER TRANSCRIPTION FACTOR HAP1"/>
    <property type="match status" value="1"/>
</dbReference>
<dbReference type="Pfam" id="PF04082">
    <property type="entry name" value="Fungal_trans"/>
    <property type="match status" value="1"/>
</dbReference>
<organism evidence="9 10">
    <name type="scientific">Pseudovirgaria hyperparasitica</name>
    <dbReference type="NCBI Taxonomy" id="470096"/>
    <lineage>
        <taxon>Eukaryota</taxon>
        <taxon>Fungi</taxon>
        <taxon>Dikarya</taxon>
        <taxon>Ascomycota</taxon>
        <taxon>Pezizomycotina</taxon>
        <taxon>Dothideomycetes</taxon>
        <taxon>Dothideomycetes incertae sedis</taxon>
        <taxon>Acrospermales</taxon>
        <taxon>Acrospermaceae</taxon>
        <taxon>Pseudovirgaria</taxon>
    </lineage>
</organism>
<dbReference type="GO" id="GO:0001228">
    <property type="term" value="F:DNA-binding transcription activator activity, RNA polymerase II-specific"/>
    <property type="evidence" value="ECO:0007669"/>
    <property type="project" value="TreeGrafter"/>
</dbReference>
<gene>
    <name evidence="9" type="ORF">EJ05DRAFT_327752</name>
</gene>
<evidence type="ECO:0000256" key="5">
    <source>
        <dbReference type="ARBA" id="ARBA00023163"/>
    </source>
</evidence>
<dbReference type="InterPro" id="IPR001138">
    <property type="entry name" value="Zn2Cys6_DnaBD"/>
</dbReference>
<reference evidence="9" key="1">
    <citation type="journal article" date="2020" name="Stud. Mycol.">
        <title>101 Dothideomycetes genomes: a test case for predicting lifestyles and emergence of pathogens.</title>
        <authorList>
            <person name="Haridas S."/>
            <person name="Albert R."/>
            <person name="Binder M."/>
            <person name="Bloem J."/>
            <person name="Labutti K."/>
            <person name="Salamov A."/>
            <person name="Andreopoulos B."/>
            <person name="Baker S."/>
            <person name="Barry K."/>
            <person name="Bills G."/>
            <person name="Bluhm B."/>
            <person name="Cannon C."/>
            <person name="Castanera R."/>
            <person name="Culley D."/>
            <person name="Daum C."/>
            <person name="Ezra D."/>
            <person name="Gonzalez J."/>
            <person name="Henrissat B."/>
            <person name="Kuo A."/>
            <person name="Liang C."/>
            <person name="Lipzen A."/>
            <person name="Lutzoni F."/>
            <person name="Magnuson J."/>
            <person name="Mondo S."/>
            <person name="Nolan M."/>
            <person name="Ohm R."/>
            <person name="Pangilinan J."/>
            <person name="Park H.-J."/>
            <person name="Ramirez L."/>
            <person name="Alfaro M."/>
            <person name="Sun H."/>
            <person name="Tritt A."/>
            <person name="Yoshinaga Y."/>
            <person name="Zwiers L.-H."/>
            <person name="Turgeon B."/>
            <person name="Goodwin S."/>
            <person name="Spatafora J."/>
            <person name="Crous P."/>
            <person name="Grigoriev I."/>
        </authorList>
    </citation>
    <scope>NUCLEOTIDE SEQUENCE</scope>
    <source>
        <strain evidence="9">CBS 121739</strain>
    </source>
</reference>
<keyword evidence="1" id="KW-0479">Metal-binding</keyword>
<dbReference type="GO" id="GO:0006351">
    <property type="term" value="P:DNA-templated transcription"/>
    <property type="evidence" value="ECO:0007669"/>
    <property type="project" value="InterPro"/>
</dbReference>
<dbReference type="PANTHER" id="PTHR31944">
    <property type="entry name" value="HEME-RESPONSIVE ZINC FINGER TRANSCRIPTION FACTOR HAP1"/>
    <property type="match status" value="1"/>
</dbReference>
<keyword evidence="5" id="KW-0804">Transcription</keyword>
<dbReference type="InterPro" id="IPR007219">
    <property type="entry name" value="XnlR_reg_dom"/>
</dbReference>
<dbReference type="PROSITE" id="PS00463">
    <property type="entry name" value="ZN2_CY6_FUNGAL_1"/>
    <property type="match status" value="1"/>
</dbReference>
<evidence type="ECO:0000313" key="10">
    <source>
        <dbReference type="Proteomes" id="UP000799437"/>
    </source>
</evidence>